<feature type="region of interest" description="Disordered" evidence="2">
    <location>
        <begin position="215"/>
        <end position="246"/>
    </location>
</feature>
<dbReference type="HOGENOM" id="CLU_832576_0_0_1"/>
<reference evidence="3 4" key="1">
    <citation type="journal article" date="2005" name="PLoS Biol.">
        <title>The genomes of Oryza sativa: a history of duplications.</title>
        <authorList>
            <person name="Yu J."/>
            <person name="Wang J."/>
            <person name="Lin W."/>
            <person name="Li S."/>
            <person name="Li H."/>
            <person name="Zhou J."/>
            <person name="Ni P."/>
            <person name="Dong W."/>
            <person name="Hu S."/>
            <person name="Zeng C."/>
            <person name="Zhang J."/>
            <person name="Zhang Y."/>
            <person name="Li R."/>
            <person name="Xu Z."/>
            <person name="Li S."/>
            <person name="Li X."/>
            <person name="Zheng H."/>
            <person name="Cong L."/>
            <person name="Lin L."/>
            <person name="Yin J."/>
            <person name="Geng J."/>
            <person name="Li G."/>
            <person name="Shi J."/>
            <person name="Liu J."/>
            <person name="Lv H."/>
            <person name="Li J."/>
            <person name="Wang J."/>
            <person name="Deng Y."/>
            <person name="Ran L."/>
            <person name="Shi X."/>
            <person name="Wang X."/>
            <person name="Wu Q."/>
            <person name="Li C."/>
            <person name="Ren X."/>
            <person name="Wang J."/>
            <person name="Wang X."/>
            <person name="Li D."/>
            <person name="Liu D."/>
            <person name="Zhang X."/>
            <person name="Ji Z."/>
            <person name="Zhao W."/>
            <person name="Sun Y."/>
            <person name="Zhang Z."/>
            <person name="Bao J."/>
            <person name="Han Y."/>
            <person name="Dong L."/>
            <person name="Ji J."/>
            <person name="Chen P."/>
            <person name="Wu S."/>
            <person name="Liu J."/>
            <person name="Xiao Y."/>
            <person name="Bu D."/>
            <person name="Tan J."/>
            <person name="Yang L."/>
            <person name="Ye C."/>
            <person name="Zhang J."/>
            <person name="Xu J."/>
            <person name="Zhou Y."/>
            <person name="Yu Y."/>
            <person name="Zhang B."/>
            <person name="Zhuang S."/>
            <person name="Wei H."/>
            <person name="Liu B."/>
            <person name="Lei M."/>
            <person name="Yu H."/>
            <person name="Li Y."/>
            <person name="Xu H."/>
            <person name="Wei S."/>
            <person name="He X."/>
            <person name="Fang L."/>
            <person name="Zhang Z."/>
            <person name="Zhang Y."/>
            <person name="Huang X."/>
            <person name="Su Z."/>
            <person name="Tong W."/>
            <person name="Li J."/>
            <person name="Tong Z."/>
            <person name="Li S."/>
            <person name="Ye J."/>
            <person name="Wang L."/>
            <person name="Fang L."/>
            <person name="Lei T."/>
            <person name="Chen C."/>
            <person name="Chen H."/>
            <person name="Xu Z."/>
            <person name="Li H."/>
            <person name="Huang H."/>
            <person name="Zhang F."/>
            <person name="Xu H."/>
            <person name="Li N."/>
            <person name="Zhao C."/>
            <person name="Li S."/>
            <person name="Dong L."/>
            <person name="Huang Y."/>
            <person name="Li L."/>
            <person name="Xi Y."/>
            <person name="Qi Q."/>
            <person name="Li W."/>
            <person name="Zhang B."/>
            <person name="Hu W."/>
            <person name="Zhang Y."/>
            <person name="Tian X."/>
            <person name="Jiao Y."/>
            <person name="Liang X."/>
            <person name="Jin J."/>
            <person name="Gao L."/>
            <person name="Zheng W."/>
            <person name="Hao B."/>
            <person name="Liu S."/>
            <person name="Wang W."/>
            <person name="Yuan L."/>
            <person name="Cao M."/>
            <person name="McDermott J."/>
            <person name="Samudrala R."/>
            <person name="Wang J."/>
            <person name="Wong G.K."/>
            <person name="Yang H."/>
        </authorList>
    </citation>
    <scope>NUCLEOTIDE SEQUENCE [LARGE SCALE GENOMIC DNA]</scope>
    <source>
        <strain evidence="4">cv. 93-11</strain>
    </source>
</reference>
<dbReference type="Gramene" id="BGIOSGA003958-TA">
    <property type="protein sequence ID" value="BGIOSGA003958-PA"/>
    <property type="gene ID" value="BGIOSGA003958"/>
</dbReference>
<name>B8ABJ3_ORYSI</name>
<keyword evidence="1" id="KW-0862">Zinc</keyword>
<organism evidence="3 4">
    <name type="scientific">Oryza sativa subsp. indica</name>
    <name type="common">Rice</name>
    <dbReference type="NCBI Taxonomy" id="39946"/>
    <lineage>
        <taxon>Eukaryota</taxon>
        <taxon>Viridiplantae</taxon>
        <taxon>Streptophyta</taxon>
        <taxon>Embryophyta</taxon>
        <taxon>Tracheophyta</taxon>
        <taxon>Spermatophyta</taxon>
        <taxon>Magnoliopsida</taxon>
        <taxon>Liliopsida</taxon>
        <taxon>Poales</taxon>
        <taxon>Poaceae</taxon>
        <taxon>BOP clade</taxon>
        <taxon>Oryzoideae</taxon>
        <taxon>Oryzeae</taxon>
        <taxon>Oryzinae</taxon>
        <taxon>Oryza</taxon>
        <taxon>Oryza sativa</taxon>
    </lineage>
</organism>
<accession>B8ABJ3</accession>
<proteinExistence type="inferred from homology"/>
<dbReference type="GO" id="GO:0008270">
    <property type="term" value="F:zinc ion binding"/>
    <property type="evidence" value="ECO:0007669"/>
    <property type="project" value="UniProtKB-UniRule"/>
</dbReference>
<keyword evidence="4" id="KW-1185">Reference proteome</keyword>
<keyword evidence="1" id="KW-0863">Zinc-finger</keyword>
<evidence type="ECO:0000256" key="1">
    <source>
        <dbReference type="RuleBase" id="RU367018"/>
    </source>
</evidence>
<protein>
    <recommendedName>
        <fullName evidence="1">Protein FAR1-RELATED SEQUENCE</fullName>
    </recommendedName>
</protein>
<dbReference type="InterPro" id="IPR031052">
    <property type="entry name" value="FHY3/FAR1"/>
</dbReference>
<comment type="similarity">
    <text evidence="1">Belongs to the FHY3/FAR1 family.</text>
</comment>
<evidence type="ECO:0000313" key="4">
    <source>
        <dbReference type="Proteomes" id="UP000007015"/>
    </source>
</evidence>
<dbReference type="GO" id="GO:0005634">
    <property type="term" value="C:nucleus"/>
    <property type="evidence" value="ECO:0007669"/>
    <property type="project" value="UniProtKB-SubCell"/>
</dbReference>
<keyword evidence="1" id="KW-0479">Metal-binding</keyword>
<evidence type="ECO:0000313" key="3">
    <source>
        <dbReference type="EMBL" id="EEC71052.1"/>
    </source>
</evidence>
<sequence>MSGTQRSESMNNELKGYISVKYDILTFLEHFDRLLSDKRYEEVKNDFKTTQSTPWPKADLTILRQATRIYTPAIFKVFQEQVLQTLNCDLYYCGDIDAEMVYKLKVHEIPKQYILQRWTIDAKSLHIKSNCSTHEDPKIKLSTRRRDLCRMFIKIASRAAESDETYLMAANNAQKLAEDVEKYLSIRPDPDLDKSGTEENVGPSKARDIKVKEKAIRGSRRPIGGFDKATQRSKKKKSDSNTSKCPVQAEVVTPSLPYTMMQIQGRSEIPTNYNHMQMPDYYHVEGASLLQSSGYFRTSEQSQGMQHEETAQTFDTYPYSMFAHLN</sequence>
<feature type="region of interest" description="Disordered" evidence="2">
    <location>
        <begin position="187"/>
        <end position="206"/>
    </location>
</feature>
<feature type="compositionally biased region" description="Basic and acidic residues" evidence="2">
    <location>
        <begin position="187"/>
        <end position="197"/>
    </location>
</feature>
<comment type="function">
    <text evidence="1">Putative transcription activator involved in regulating light control of development.</text>
</comment>
<dbReference type="Proteomes" id="UP000007015">
    <property type="component" value="Chromosome 1"/>
</dbReference>
<keyword evidence="1" id="KW-0539">Nucleus</keyword>
<dbReference type="GO" id="GO:0006355">
    <property type="term" value="P:regulation of DNA-templated transcription"/>
    <property type="evidence" value="ECO:0007669"/>
    <property type="project" value="UniProtKB-UniRule"/>
</dbReference>
<dbReference type="EMBL" id="CM000126">
    <property type="protein sequence ID" value="EEC71052.1"/>
    <property type="molecule type" value="Genomic_DNA"/>
</dbReference>
<gene>
    <name evidence="3" type="ORF">OsI_02787</name>
</gene>
<evidence type="ECO:0000256" key="2">
    <source>
        <dbReference type="SAM" id="MobiDB-lite"/>
    </source>
</evidence>
<comment type="subcellular location">
    <subcellularLocation>
        <location evidence="1">Nucleus</location>
    </subcellularLocation>
</comment>
<dbReference type="PANTHER" id="PTHR31669:SF299">
    <property type="entry name" value="PROTEIN FAR1-RELATED SEQUENCE"/>
    <property type="match status" value="1"/>
</dbReference>
<dbReference type="AlphaFoldDB" id="B8ABJ3"/>
<dbReference type="PANTHER" id="PTHR31669">
    <property type="entry name" value="PROTEIN FAR1-RELATED SEQUENCE 10-RELATED"/>
    <property type="match status" value="1"/>
</dbReference>
<dbReference type="STRING" id="39946.B8ABJ3"/>